<dbReference type="Proteomes" id="UP000617979">
    <property type="component" value="Unassembled WGS sequence"/>
</dbReference>
<keyword evidence="2" id="KW-1185">Reference proteome</keyword>
<accession>A0ABQ1GFB1</accession>
<comment type="caution">
    <text evidence="1">The sequence shown here is derived from an EMBL/GenBank/DDBJ whole genome shotgun (WGS) entry which is preliminary data.</text>
</comment>
<dbReference type="EMBL" id="BMEX01000004">
    <property type="protein sequence ID" value="GGA42502.1"/>
    <property type="molecule type" value="Genomic_DNA"/>
</dbReference>
<evidence type="ECO:0000313" key="2">
    <source>
        <dbReference type="Proteomes" id="UP000617979"/>
    </source>
</evidence>
<sequence length="54" mass="6397">MKGKPIRCIQCYKQRPGGRCSYCPLHKKNRSLYRPVGDGWYERVENAKNRDPKD</sequence>
<name>A0ABQ1GFB1_9BACL</name>
<organism evidence="1 2">
    <name type="scientific">Kroppenstedtia guangzhouensis</name>
    <dbReference type="NCBI Taxonomy" id="1274356"/>
    <lineage>
        <taxon>Bacteria</taxon>
        <taxon>Bacillati</taxon>
        <taxon>Bacillota</taxon>
        <taxon>Bacilli</taxon>
        <taxon>Bacillales</taxon>
        <taxon>Thermoactinomycetaceae</taxon>
        <taxon>Kroppenstedtia</taxon>
    </lineage>
</organism>
<dbReference type="RefSeq" id="WP_188431379.1">
    <property type="nucleotide sequence ID" value="NZ_BMEX01000004.1"/>
</dbReference>
<evidence type="ECO:0000313" key="1">
    <source>
        <dbReference type="EMBL" id="GGA42502.1"/>
    </source>
</evidence>
<gene>
    <name evidence="1" type="ORF">GCM10007416_14400</name>
</gene>
<reference evidence="2" key="1">
    <citation type="journal article" date="2019" name="Int. J. Syst. Evol. Microbiol.">
        <title>The Global Catalogue of Microorganisms (GCM) 10K type strain sequencing project: providing services to taxonomists for standard genome sequencing and annotation.</title>
        <authorList>
            <consortium name="The Broad Institute Genomics Platform"/>
            <consortium name="The Broad Institute Genome Sequencing Center for Infectious Disease"/>
            <person name="Wu L."/>
            <person name="Ma J."/>
        </authorList>
    </citation>
    <scope>NUCLEOTIDE SEQUENCE [LARGE SCALE GENOMIC DNA]</scope>
    <source>
        <strain evidence="2">CGMCC 1.12404</strain>
    </source>
</reference>
<proteinExistence type="predicted"/>
<protein>
    <submittedName>
        <fullName evidence="1">Uncharacterized protein</fullName>
    </submittedName>
</protein>